<feature type="transmembrane region" description="Helical" evidence="6">
    <location>
        <begin position="418"/>
        <end position="436"/>
    </location>
</feature>
<feature type="transmembrane region" description="Helical" evidence="6">
    <location>
        <begin position="25"/>
        <end position="46"/>
    </location>
</feature>
<gene>
    <name evidence="8" type="ORF">LTR84_009137</name>
</gene>
<feature type="domain" description="Major facilitator superfamily (MFS) profile" evidence="7">
    <location>
        <begin position="27"/>
        <end position="471"/>
    </location>
</feature>
<dbReference type="SUPFAM" id="SSF103473">
    <property type="entry name" value="MFS general substrate transporter"/>
    <property type="match status" value="1"/>
</dbReference>
<dbReference type="EMBL" id="JAVRRD010000036">
    <property type="protein sequence ID" value="KAK5045519.1"/>
    <property type="molecule type" value="Genomic_DNA"/>
</dbReference>
<comment type="caution">
    <text evidence="8">The sequence shown here is derived from an EMBL/GenBank/DDBJ whole genome shotgun (WGS) entry which is preliminary data.</text>
</comment>
<dbReference type="AlphaFoldDB" id="A0AAV9MV75"/>
<comment type="subcellular location">
    <subcellularLocation>
        <location evidence="1">Membrane</location>
        <topology evidence="1">Multi-pass membrane protein</topology>
    </subcellularLocation>
</comment>
<dbReference type="GO" id="GO:0016020">
    <property type="term" value="C:membrane"/>
    <property type="evidence" value="ECO:0007669"/>
    <property type="project" value="UniProtKB-SubCell"/>
</dbReference>
<evidence type="ECO:0000256" key="1">
    <source>
        <dbReference type="ARBA" id="ARBA00004141"/>
    </source>
</evidence>
<dbReference type="PROSITE" id="PS00216">
    <property type="entry name" value="SUGAR_TRANSPORT_1"/>
    <property type="match status" value="1"/>
</dbReference>
<accession>A0AAV9MV75</accession>
<organism evidence="8 9">
    <name type="scientific">Exophiala bonariae</name>
    <dbReference type="NCBI Taxonomy" id="1690606"/>
    <lineage>
        <taxon>Eukaryota</taxon>
        <taxon>Fungi</taxon>
        <taxon>Dikarya</taxon>
        <taxon>Ascomycota</taxon>
        <taxon>Pezizomycotina</taxon>
        <taxon>Eurotiomycetes</taxon>
        <taxon>Chaetothyriomycetidae</taxon>
        <taxon>Chaetothyriales</taxon>
        <taxon>Herpotrichiellaceae</taxon>
        <taxon>Exophiala</taxon>
    </lineage>
</organism>
<feature type="transmembrane region" description="Helical" evidence="6">
    <location>
        <begin position="99"/>
        <end position="119"/>
    </location>
</feature>
<protein>
    <recommendedName>
        <fullName evidence="7">Major facilitator superfamily (MFS) profile domain-containing protein</fullName>
    </recommendedName>
</protein>
<comment type="similarity">
    <text evidence="2">Belongs to the major facilitator superfamily. Sugar transporter (TC 2.A.1.1) family.</text>
</comment>
<name>A0AAV9MV75_9EURO</name>
<sequence>MTQAPTAMEVTQDQMKKQPFKWSTILFTAGAAWGAASYGYSASIIGTTLGQPSFLNYMGLDTNPNASALIGAMNAMFYVGGIFGTISSGWLSDRYGRKAVIMGAAALIFVANALSAGSVNIGMFIVFRTLAGAGSFAEVTIVPLWINEIAPPRVRGVLAAINGVFVDVGYVSASYVGVGFYFAEQNPLGRAIWRGPLAIGCVPCILCILCTWFVPESPRYFLLKDQADKAWEVVKSLHSRDDDPDHAFASAEFYQMRRQLEFERTLNVSYMEFFRRPSYRKRALMSCGLTFCCIASGSLVINNYGTILYKGLGFGTTQTLLFQAGWLGTAFGTSLIGLFIVDRLPRPVFMGLGFLGCGITMTIQTALTANFIGSTNRTALAGTVAMLFIWVACYSIFLEGPSFFYSGELYPTHLRAKGMTLGMVSLCISSIIWLQSAPTAFKTIGWKFYLFFIIITFLAAGTILWKFPDTRNKPLEEIAKLFGDDDLVMIYQNDIIIDPQNQAVVVDEKNRSSTHVENSPVA</sequence>
<reference evidence="8 9" key="1">
    <citation type="submission" date="2023-08" db="EMBL/GenBank/DDBJ databases">
        <title>Black Yeasts Isolated from many extreme environments.</title>
        <authorList>
            <person name="Coleine C."/>
            <person name="Stajich J.E."/>
            <person name="Selbmann L."/>
        </authorList>
    </citation>
    <scope>NUCLEOTIDE SEQUENCE [LARGE SCALE GENOMIC DNA]</scope>
    <source>
        <strain evidence="8 9">CCFEE 5792</strain>
    </source>
</reference>
<dbReference type="GO" id="GO:0005351">
    <property type="term" value="F:carbohydrate:proton symporter activity"/>
    <property type="evidence" value="ECO:0007669"/>
    <property type="project" value="TreeGrafter"/>
</dbReference>
<evidence type="ECO:0000256" key="4">
    <source>
        <dbReference type="ARBA" id="ARBA00022989"/>
    </source>
</evidence>
<keyword evidence="9" id="KW-1185">Reference proteome</keyword>
<dbReference type="Gene3D" id="1.20.1250.20">
    <property type="entry name" value="MFS general substrate transporter like domains"/>
    <property type="match status" value="1"/>
</dbReference>
<evidence type="ECO:0000256" key="3">
    <source>
        <dbReference type="ARBA" id="ARBA00022692"/>
    </source>
</evidence>
<evidence type="ECO:0000256" key="6">
    <source>
        <dbReference type="SAM" id="Phobius"/>
    </source>
</evidence>
<feature type="transmembrane region" description="Helical" evidence="6">
    <location>
        <begin position="321"/>
        <end position="341"/>
    </location>
</feature>
<evidence type="ECO:0000256" key="5">
    <source>
        <dbReference type="ARBA" id="ARBA00023136"/>
    </source>
</evidence>
<dbReference type="GeneID" id="89977298"/>
<keyword evidence="5 6" id="KW-0472">Membrane</keyword>
<keyword evidence="4 6" id="KW-1133">Transmembrane helix</keyword>
<feature type="transmembrane region" description="Helical" evidence="6">
    <location>
        <begin position="158"/>
        <end position="183"/>
    </location>
</feature>
<evidence type="ECO:0000313" key="8">
    <source>
        <dbReference type="EMBL" id="KAK5045519.1"/>
    </source>
</evidence>
<keyword evidence="3 6" id="KW-0812">Transmembrane</keyword>
<dbReference type="Pfam" id="PF00083">
    <property type="entry name" value="Sugar_tr"/>
    <property type="match status" value="1"/>
</dbReference>
<dbReference type="PANTHER" id="PTHR48022">
    <property type="entry name" value="PLASTIDIC GLUCOSE TRANSPORTER 4"/>
    <property type="match status" value="1"/>
</dbReference>
<feature type="transmembrane region" description="Helical" evidence="6">
    <location>
        <begin position="195"/>
        <end position="214"/>
    </location>
</feature>
<feature type="transmembrane region" description="Helical" evidence="6">
    <location>
        <begin position="125"/>
        <end position="146"/>
    </location>
</feature>
<dbReference type="PANTHER" id="PTHR48022:SF11">
    <property type="entry name" value="MONOSACCHARIDE TRANSPORTER (HXT8), PUTATIVE (AFU_ORTHOLOGUE AFUA_2G08120)-RELATED"/>
    <property type="match status" value="1"/>
</dbReference>
<dbReference type="InterPro" id="IPR005828">
    <property type="entry name" value="MFS_sugar_transport-like"/>
</dbReference>
<dbReference type="InterPro" id="IPR005829">
    <property type="entry name" value="Sugar_transporter_CS"/>
</dbReference>
<dbReference type="PROSITE" id="PS50850">
    <property type="entry name" value="MFS"/>
    <property type="match status" value="1"/>
</dbReference>
<feature type="transmembrane region" description="Helical" evidence="6">
    <location>
        <begin position="348"/>
        <end position="372"/>
    </location>
</feature>
<evidence type="ECO:0000259" key="7">
    <source>
        <dbReference type="PROSITE" id="PS50850"/>
    </source>
</evidence>
<dbReference type="Proteomes" id="UP001358417">
    <property type="component" value="Unassembled WGS sequence"/>
</dbReference>
<feature type="transmembrane region" description="Helical" evidence="6">
    <location>
        <begin position="283"/>
        <end position="301"/>
    </location>
</feature>
<dbReference type="InterPro" id="IPR050360">
    <property type="entry name" value="MFS_Sugar_Transporters"/>
</dbReference>
<proteinExistence type="inferred from homology"/>
<dbReference type="InterPro" id="IPR020846">
    <property type="entry name" value="MFS_dom"/>
</dbReference>
<dbReference type="RefSeq" id="XP_064701143.1">
    <property type="nucleotide sequence ID" value="XM_064852679.1"/>
</dbReference>
<dbReference type="InterPro" id="IPR036259">
    <property type="entry name" value="MFS_trans_sf"/>
</dbReference>
<evidence type="ECO:0000256" key="2">
    <source>
        <dbReference type="ARBA" id="ARBA00010992"/>
    </source>
</evidence>
<evidence type="ECO:0000313" key="9">
    <source>
        <dbReference type="Proteomes" id="UP001358417"/>
    </source>
</evidence>
<feature type="transmembrane region" description="Helical" evidence="6">
    <location>
        <begin position="66"/>
        <end position="87"/>
    </location>
</feature>
<feature type="transmembrane region" description="Helical" evidence="6">
    <location>
        <begin position="448"/>
        <end position="465"/>
    </location>
</feature>
<feature type="transmembrane region" description="Helical" evidence="6">
    <location>
        <begin position="378"/>
        <end position="397"/>
    </location>
</feature>